<feature type="domain" description="HTH LytTR-type" evidence="3">
    <location>
        <begin position="142"/>
        <end position="245"/>
    </location>
</feature>
<dbReference type="Pfam" id="PF04397">
    <property type="entry name" value="LytTR"/>
    <property type="match status" value="1"/>
</dbReference>
<evidence type="ECO:0000313" key="5">
    <source>
        <dbReference type="Proteomes" id="UP001379533"/>
    </source>
</evidence>
<reference evidence="4 5" key="1">
    <citation type="submission" date="2021-12" db="EMBL/GenBank/DDBJ databases">
        <title>Discovery of the Pendulisporaceae a myxobacterial family with distinct sporulation behavior and unique specialized metabolism.</title>
        <authorList>
            <person name="Garcia R."/>
            <person name="Popoff A."/>
            <person name="Bader C.D."/>
            <person name="Loehr J."/>
            <person name="Walesch S."/>
            <person name="Walt C."/>
            <person name="Boldt J."/>
            <person name="Bunk B."/>
            <person name="Haeckl F.J.F.P.J."/>
            <person name="Gunesch A.P."/>
            <person name="Birkelbach J."/>
            <person name="Nuebel U."/>
            <person name="Pietschmann T."/>
            <person name="Bach T."/>
            <person name="Mueller R."/>
        </authorList>
    </citation>
    <scope>NUCLEOTIDE SEQUENCE [LARGE SCALE GENOMIC DNA]</scope>
    <source>
        <strain evidence="4 5">MSr12523</strain>
    </source>
</reference>
<evidence type="ECO:0000259" key="2">
    <source>
        <dbReference type="PROSITE" id="PS50110"/>
    </source>
</evidence>
<dbReference type="InterPro" id="IPR046947">
    <property type="entry name" value="LytR-like"/>
</dbReference>
<dbReference type="PANTHER" id="PTHR37299">
    <property type="entry name" value="TRANSCRIPTIONAL REGULATOR-RELATED"/>
    <property type="match status" value="1"/>
</dbReference>
<dbReference type="PROSITE" id="PS50930">
    <property type="entry name" value="HTH_LYTTR"/>
    <property type="match status" value="1"/>
</dbReference>
<feature type="domain" description="Response regulatory" evidence="2">
    <location>
        <begin position="7"/>
        <end position="124"/>
    </location>
</feature>
<evidence type="ECO:0000256" key="1">
    <source>
        <dbReference type="PROSITE-ProRule" id="PRU00169"/>
    </source>
</evidence>
<dbReference type="Gene3D" id="3.40.50.2300">
    <property type="match status" value="1"/>
</dbReference>
<dbReference type="InterPro" id="IPR011006">
    <property type="entry name" value="CheY-like_superfamily"/>
</dbReference>
<dbReference type="Gene3D" id="2.40.50.1020">
    <property type="entry name" value="LytTr DNA-binding domain"/>
    <property type="match status" value="1"/>
</dbReference>
<keyword evidence="1" id="KW-0597">Phosphoprotein</keyword>
<evidence type="ECO:0000313" key="4">
    <source>
        <dbReference type="EMBL" id="WXA95356.1"/>
    </source>
</evidence>
<name>A0ABZ2K9I6_9BACT</name>
<dbReference type="PANTHER" id="PTHR37299:SF1">
    <property type="entry name" value="STAGE 0 SPORULATION PROTEIN A HOMOLOG"/>
    <property type="match status" value="1"/>
</dbReference>
<gene>
    <name evidence="4" type="ORF">LZC95_00685</name>
</gene>
<dbReference type="SUPFAM" id="SSF52172">
    <property type="entry name" value="CheY-like"/>
    <property type="match status" value="1"/>
</dbReference>
<organism evidence="4 5">
    <name type="scientific">Pendulispora brunnea</name>
    <dbReference type="NCBI Taxonomy" id="2905690"/>
    <lineage>
        <taxon>Bacteria</taxon>
        <taxon>Pseudomonadati</taxon>
        <taxon>Myxococcota</taxon>
        <taxon>Myxococcia</taxon>
        <taxon>Myxococcales</taxon>
        <taxon>Sorangiineae</taxon>
        <taxon>Pendulisporaceae</taxon>
        <taxon>Pendulispora</taxon>
    </lineage>
</organism>
<dbReference type="PROSITE" id="PS50110">
    <property type="entry name" value="RESPONSE_REGULATORY"/>
    <property type="match status" value="1"/>
</dbReference>
<dbReference type="Proteomes" id="UP001379533">
    <property type="component" value="Chromosome"/>
</dbReference>
<proteinExistence type="predicted"/>
<dbReference type="SMART" id="SM00448">
    <property type="entry name" value="REC"/>
    <property type="match status" value="1"/>
</dbReference>
<protein>
    <submittedName>
        <fullName evidence="4">LytTR family DNA-binding domain-containing protein</fullName>
    </submittedName>
</protein>
<sequence>MISPQLRALVVEDEWPARHYLIELLQRTSKVDVVAAVATLDEAMQTLQRVDVDAVFVDIMLSGKSGDTSGLDWIRTVSPARPIQFVLATALPEHALSAFDLGVSDYLLKPFTAIRVAQCVERLLAARPVKEPSAEPAGPRRIVARDGSSLVFVPLEEVLAFEAAARLCFAHCVGGRFSVDLSLSALETAFEGTFLRVHRNWLVRPTLVRRYVKEMAELLVQLGERSCLVPVSRDRAQAVKDALFANAVGLRRGGGG</sequence>
<accession>A0ABZ2K9I6</accession>
<dbReference type="GO" id="GO:0003677">
    <property type="term" value="F:DNA binding"/>
    <property type="evidence" value="ECO:0007669"/>
    <property type="project" value="UniProtKB-KW"/>
</dbReference>
<evidence type="ECO:0000259" key="3">
    <source>
        <dbReference type="PROSITE" id="PS50930"/>
    </source>
</evidence>
<feature type="modified residue" description="4-aspartylphosphate" evidence="1">
    <location>
        <position position="58"/>
    </location>
</feature>
<dbReference type="RefSeq" id="WP_394845963.1">
    <property type="nucleotide sequence ID" value="NZ_CP089982.1"/>
</dbReference>
<dbReference type="InterPro" id="IPR007492">
    <property type="entry name" value="LytTR_DNA-bd_dom"/>
</dbReference>
<dbReference type="InterPro" id="IPR001789">
    <property type="entry name" value="Sig_transdc_resp-reg_receiver"/>
</dbReference>
<dbReference type="EMBL" id="CP089982">
    <property type="protein sequence ID" value="WXA95356.1"/>
    <property type="molecule type" value="Genomic_DNA"/>
</dbReference>
<keyword evidence="5" id="KW-1185">Reference proteome</keyword>
<keyword evidence="4" id="KW-0238">DNA-binding</keyword>
<dbReference type="SMART" id="SM00850">
    <property type="entry name" value="LytTR"/>
    <property type="match status" value="1"/>
</dbReference>
<dbReference type="Pfam" id="PF00072">
    <property type="entry name" value="Response_reg"/>
    <property type="match status" value="1"/>
</dbReference>